<reference evidence="1" key="1">
    <citation type="journal article" date="2014" name="Int. J. Syst. Evol. Microbiol.">
        <title>Complete genome sequence of Corynebacterium casei LMG S-19264T (=DSM 44701T), isolated from a smear-ripened cheese.</title>
        <authorList>
            <consortium name="US DOE Joint Genome Institute (JGI-PGF)"/>
            <person name="Walter F."/>
            <person name="Albersmeier A."/>
            <person name="Kalinowski J."/>
            <person name="Ruckert C."/>
        </authorList>
    </citation>
    <scope>NUCLEOTIDE SEQUENCE</scope>
    <source>
        <strain evidence="1">CGMCC 4.5737</strain>
    </source>
</reference>
<proteinExistence type="predicted"/>
<dbReference type="AlphaFoldDB" id="A0A8J3CI27"/>
<sequence>MMSAPFMREPASGLVEPGTDDARCMRCGAQALLYVLDVNQLQWFTCLDCHGYVVIKIIRGELDDEAPPLPPLS</sequence>
<keyword evidence="2" id="KW-1185">Reference proteome</keyword>
<evidence type="ECO:0000313" key="2">
    <source>
        <dbReference type="Proteomes" id="UP000637578"/>
    </source>
</evidence>
<dbReference type="Proteomes" id="UP000637578">
    <property type="component" value="Unassembled WGS sequence"/>
</dbReference>
<protein>
    <submittedName>
        <fullName evidence="1">Uncharacterized protein</fullName>
    </submittedName>
</protein>
<reference evidence="1" key="2">
    <citation type="submission" date="2020-09" db="EMBL/GenBank/DDBJ databases">
        <authorList>
            <person name="Sun Q."/>
            <person name="Zhou Y."/>
        </authorList>
    </citation>
    <scope>NUCLEOTIDE SEQUENCE</scope>
    <source>
        <strain evidence="1">CGMCC 4.5737</strain>
    </source>
</reference>
<accession>A0A8J3CI27</accession>
<organism evidence="1 2">
    <name type="scientific">Longimycelium tulufanense</name>
    <dbReference type="NCBI Taxonomy" id="907463"/>
    <lineage>
        <taxon>Bacteria</taxon>
        <taxon>Bacillati</taxon>
        <taxon>Actinomycetota</taxon>
        <taxon>Actinomycetes</taxon>
        <taxon>Pseudonocardiales</taxon>
        <taxon>Pseudonocardiaceae</taxon>
        <taxon>Longimycelium</taxon>
    </lineage>
</organism>
<comment type="caution">
    <text evidence="1">The sequence shown here is derived from an EMBL/GenBank/DDBJ whole genome shotgun (WGS) entry which is preliminary data.</text>
</comment>
<dbReference type="EMBL" id="BMMK01000019">
    <property type="protein sequence ID" value="GGM64670.1"/>
    <property type="molecule type" value="Genomic_DNA"/>
</dbReference>
<gene>
    <name evidence="1" type="ORF">GCM10012275_39090</name>
</gene>
<name>A0A8J3CI27_9PSEU</name>
<evidence type="ECO:0000313" key="1">
    <source>
        <dbReference type="EMBL" id="GGM64670.1"/>
    </source>
</evidence>